<proteinExistence type="predicted"/>
<dbReference type="NCBIfam" id="TIGR04183">
    <property type="entry name" value="Por_Secre_tail"/>
    <property type="match status" value="1"/>
</dbReference>
<sequence length="382" mass="42924">MHLKYIISVVFLLFYDVAIGQNSVCFTIEENPDINSPAFSDFTKYVRVLDCFNIYAEPSISDAKVLHAAAITAELLDNNEDGEVDDPLLKNELSANGALIPIFSYDGSSAMDNFFDYYNGNGASAVLWRDEIDPNNPGYWGSDATVEEIVHVINVVGHTNIYPSAFSVQPNSSLLTDAMDVARGGQFIQHPGNYPQEAWYHYDDYTCDYECMAIEYLYWCIVTDMGILSDNQTCAGIANEWEPCTPELFEEVDTLMFSLINNIDYLLPQLAPDGNYCPFTVQIGNEGSHPQSFQLFSAYPNPFNPETIINYMVPSGTSFRIEIIDIQGTVIKTLINDKISQGQDQIKWNGRDKNGLLMSSGVYFYRLSSPDFIETKKIVLLR</sequence>
<name>A0A381P4H6_9ZZZZ</name>
<feature type="domain" description="Secretion system C-terminal sorting" evidence="1">
    <location>
        <begin position="299"/>
        <end position="379"/>
    </location>
</feature>
<dbReference type="Gene3D" id="2.60.40.4070">
    <property type="match status" value="1"/>
</dbReference>
<accession>A0A381P4H6</accession>
<evidence type="ECO:0000259" key="1">
    <source>
        <dbReference type="Pfam" id="PF18962"/>
    </source>
</evidence>
<organism evidence="2">
    <name type="scientific">marine metagenome</name>
    <dbReference type="NCBI Taxonomy" id="408172"/>
    <lineage>
        <taxon>unclassified sequences</taxon>
        <taxon>metagenomes</taxon>
        <taxon>ecological metagenomes</taxon>
    </lineage>
</organism>
<evidence type="ECO:0000313" key="2">
    <source>
        <dbReference type="EMBL" id="SUZ61327.1"/>
    </source>
</evidence>
<protein>
    <recommendedName>
        <fullName evidence="1">Secretion system C-terminal sorting domain-containing protein</fullName>
    </recommendedName>
</protein>
<dbReference type="InterPro" id="IPR026444">
    <property type="entry name" value="Secre_tail"/>
</dbReference>
<dbReference type="AlphaFoldDB" id="A0A381P4H6"/>
<dbReference type="EMBL" id="UINC01000796">
    <property type="protein sequence ID" value="SUZ61327.1"/>
    <property type="molecule type" value="Genomic_DNA"/>
</dbReference>
<gene>
    <name evidence="2" type="ORF">METZ01_LOCUS14181</name>
</gene>
<reference evidence="2" key="1">
    <citation type="submission" date="2018-05" db="EMBL/GenBank/DDBJ databases">
        <authorList>
            <person name="Lanie J.A."/>
            <person name="Ng W.-L."/>
            <person name="Kazmierczak K.M."/>
            <person name="Andrzejewski T.M."/>
            <person name="Davidsen T.M."/>
            <person name="Wayne K.J."/>
            <person name="Tettelin H."/>
            <person name="Glass J.I."/>
            <person name="Rusch D."/>
            <person name="Podicherti R."/>
            <person name="Tsui H.-C.T."/>
            <person name="Winkler M.E."/>
        </authorList>
    </citation>
    <scope>NUCLEOTIDE SEQUENCE</scope>
</reference>
<dbReference type="Pfam" id="PF18962">
    <property type="entry name" value="Por_Secre_tail"/>
    <property type="match status" value="1"/>
</dbReference>